<proteinExistence type="predicted"/>
<gene>
    <name evidence="1" type="ORF">ACFP1M_00965</name>
</gene>
<organism evidence="1 2">
    <name type="scientific">Levilactobacillus angrenensis</name>
    <dbReference type="NCBI Taxonomy" id="2486020"/>
    <lineage>
        <taxon>Bacteria</taxon>
        <taxon>Bacillati</taxon>
        <taxon>Bacillota</taxon>
        <taxon>Bacilli</taxon>
        <taxon>Lactobacillales</taxon>
        <taxon>Lactobacillaceae</taxon>
        <taxon>Levilactobacillus</taxon>
    </lineage>
</organism>
<dbReference type="RefSeq" id="WP_164505593.1">
    <property type="nucleotide sequence ID" value="NZ_JBHSSO010000004.1"/>
</dbReference>
<comment type="caution">
    <text evidence="1">The sequence shown here is derived from an EMBL/GenBank/DDBJ whole genome shotgun (WGS) entry which is preliminary data.</text>
</comment>
<evidence type="ECO:0008006" key="3">
    <source>
        <dbReference type="Google" id="ProtNLM"/>
    </source>
</evidence>
<evidence type="ECO:0000313" key="1">
    <source>
        <dbReference type="EMBL" id="MFC6288781.1"/>
    </source>
</evidence>
<name>A0ABW1U7G8_9LACO</name>
<evidence type="ECO:0000313" key="2">
    <source>
        <dbReference type="Proteomes" id="UP001596258"/>
    </source>
</evidence>
<protein>
    <recommendedName>
        <fullName evidence="3">PASTA domain-containing protein</fullName>
    </recommendedName>
</protein>
<dbReference type="EMBL" id="JBHSSO010000004">
    <property type="protein sequence ID" value="MFC6288781.1"/>
    <property type="molecule type" value="Genomic_DNA"/>
</dbReference>
<sequence length="56" mass="6250">MDESFTVGEMIAFLSQFDNDAVVKVRSDSTNDMGTNETITEDSFEVPDDGLIVIRF</sequence>
<dbReference type="Proteomes" id="UP001596258">
    <property type="component" value="Unassembled WGS sequence"/>
</dbReference>
<accession>A0ABW1U7G8</accession>
<reference evidence="2" key="1">
    <citation type="journal article" date="2019" name="Int. J. Syst. Evol. Microbiol.">
        <title>The Global Catalogue of Microorganisms (GCM) 10K type strain sequencing project: providing services to taxonomists for standard genome sequencing and annotation.</title>
        <authorList>
            <consortium name="The Broad Institute Genomics Platform"/>
            <consortium name="The Broad Institute Genome Sequencing Center for Infectious Disease"/>
            <person name="Wu L."/>
            <person name="Ma J."/>
        </authorList>
    </citation>
    <scope>NUCLEOTIDE SEQUENCE [LARGE SCALE GENOMIC DNA]</scope>
    <source>
        <strain evidence="2">CCM 8893</strain>
    </source>
</reference>
<keyword evidence="2" id="KW-1185">Reference proteome</keyword>